<evidence type="ECO:0000313" key="1">
    <source>
        <dbReference type="EMBL" id="KOF77701.1"/>
    </source>
</evidence>
<sequence>MWRIEWTCIRNAIPINHWSELATRKQIYVHVLHVRNHILLDILPFLAGFHLRNISEVKKKKKYYFKK</sequence>
<reference evidence="1" key="1">
    <citation type="submission" date="2015-07" db="EMBL/GenBank/DDBJ databases">
        <title>MeaNS - Measles Nucleotide Surveillance Program.</title>
        <authorList>
            <person name="Tran T."/>
            <person name="Druce J."/>
        </authorList>
    </citation>
    <scope>NUCLEOTIDE SEQUENCE</scope>
    <source>
        <strain evidence="1">UCB-OBI-ISO-001</strain>
        <tissue evidence="1">Gonad</tissue>
    </source>
</reference>
<protein>
    <submittedName>
        <fullName evidence="1">Uncharacterized protein</fullName>
    </submittedName>
</protein>
<gene>
    <name evidence="1" type="ORF">OCBIM_22031784mg</name>
</gene>
<dbReference type="AlphaFoldDB" id="A0A0L8GL24"/>
<dbReference type="EMBL" id="KQ421343">
    <property type="protein sequence ID" value="KOF77701.1"/>
    <property type="molecule type" value="Genomic_DNA"/>
</dbReference>
<name>A0A0L8GL24_OCTBM</name>
<organism evidence="1">
    <name type="scientific">Octopus bimaculoides</name>
    <name type="common">California two-spotted octopus</name>
    <dbReference type="NCBI Taxonomy" id="37653"/>
    <lineage>
        <taxon>Eukaryota</taxon>
        <taxon>Metazoa</taxon>
        <taxon>Spiralia</taxon>
        <taxon>Lophotrochozoa</taxon>
        <taxon>Mollusca</taxon>
        <taxon>Cephalopoda</taxon>
        <taxon>Coleoidea</taxon>
        <taxon>Octopodiformes</taxon>
        <taxon>Octopoda</taxon>
        <taxon>Incirrata</taxon>
        <taxon>Octopodidae</taxon>
        <taxon>Octopus</taxon>
    </lineage>
</organism>
<accession>A0A0L8GL24</accession>
<proteinExistence type="predicted"/>